<organism evidence="3 4">
    <name type="scientific">Streptomyces lunalinharesii</name>
    <dbReference type="NCBI Taxonomy" id="333384"/>
    <lineage>
        <taxon>Bacteria</taxon>
        <taxon>Bacillati</taxon>
        <taxon>Actinomycetota</taxon>
        <taxon>Actinomycetes</taxon>
        <taxon>Kitasatosporales</taxon>
        <taxon>Streptomycetaceae</taxon>
        <taxon>Streptomyces</taxon>
    </lineage>
</organism>
<sequence>MDDDGFAPGPRRDFSKEEHPMSSSGHGHTPAAWTGVIIAFIGFCVAGVFIVMANVAGFWAGMVLIAAGAVVGGLMRAAGMGKEPKRSAKVAPAKVQPQEG</sequence>
<evidence type="ECO:0000256" key="1">
    <source>
        <dbReference type="SAM" id="MobiDB-lite"/>
    </source>
</evidence>
<dbReference type="InterPro" id="IPR046550">
    <property type="entry name" value="DUF6704"/>
</dbReference>
<feature type="transmembrane region" description="Helical" evidence="2">
    <location>
        <begin position="58"/>
        <end position="79"/>
    </location>
</feature>
<evidence type="ECO:0000256" key="2">
    <source>
        <dbReference type="SAM" id="Phobius"/>
    </source>
</evidence>
<gene>
    <name evidence="3" type="ORF">GCM10009864_10460</name>
</gene>
<keyword evidence="2" id="KW-0812">Transmembrane</keyword>
<feature type="compositionally biased region" description="Basic and acidic residues" evidence="1">
    <location>
        <begin position="10"/>
        <end position="20"/>
    </location>
</feature>
<reference evidence="3 4" key="1">
    <citation type="journal article" date="2019" name="Int. J. Syst. Evol. Microbiol.">
        <title>The Global Catalogue of Microorganisms (GCM) 10K type strain sequencing project: providing services to taxonomists for standard genome sequencing and annotation.</title>
        <authorList>
            <consortium name="The Broad Institute Genomics Platform"/>
            <consortium name="The Broad Institute Genome Sequencing Center for Infectious Disease"/>
            <person name="Wu L."/>
            <person name="Ma J."/>
        </authorList>
    </citation>
    <scope>NUCLEOTIDE SEQUENCE [LARGE SCALE GENOMIC DNA]</scope>
    <source>
        <strain evidence="3 4">JCM 16374</strain>
    </source>
</reference>
<evidence type="ECO:0000313" key="3">
    <source>
        <dbReference type="EMBL" id="GAA2648955.1"/>
    </source>
</evidence>
<dbReference type="Proteomes" id="UP001500994">
    <property type="component" value="Unassembled WGS sequence"/>
</dbReference>
<comment type="caution">
    <text evidence="3">The sequence shown here is derived from an EMBL/GenBank/DDBJ whole genome shotgun (WGS) entry which is preliminary data.</text>
</comment>
<dbReference type="NCBIfam" id="NF041681">
    <property type="entry name" value="HGxxPAAW"/>
    <property type="match status" value="1"/>
</dbReference>
<feature type="region of interest" description="Disordered" evidence="1">
    <location>
        <begin position="80"/>
        <end position="100"/>
    </location>
</feature>
<proteinExistence type="predicted"/>
<feature type="transmembrane region" description="Helical" evidence="2">
    <location>
        <begin position="31"/>
        <end position="52"/>
    </location>
</feature>
<name>A0ABN3RC61_9ACTN</name>
<protein>
    <recommendedName>
        <fullName evidence="5">Integral membrane protein</fullName>
    </recommendedName>
</protein>
<evidence type="ECO:0000313" key="4">
    <source>
        <dbReference type="Proteomes" id="UP001500994"/>
    </source>
</evidence>
<keyword evidence="4" id="KW-1185">Reference proteome</keyword>
<keyword evidence="2" id="KW-1133">Transmembrane helix</keyword>
<dbReference type="EMBL" id="BAAARK010000002">
    <property type="protein sequence ID" value="GAA2648955.1"/>
    <property type="molecule type" value="Genomic_DNA"/>
</dbReference>
<accession>A0ABN3RC61</accession>
<keyword evidence="2" id="KW-0472">Membrane</keyword>
<feature type="region of interest" description="Disordered" evidence="1">
    <location>
        <begin position="1"/>
        <end position="27"/>
    </location>
</feature>
<evidence type="ECO:0008006" key="5">
    <source>
        <dbReference type="Google" id="ProtNLM"/>
    </source>
</evidence>
<dbReference type="Pfam" id="PF20447">
    <property type="entry name" value="DUF6704"/>
    <property type="match status" value="1"/>
</dbReference>